<proteinExistence type="predicted"/>
<feature type="region of interest" description="Disordered" evidence="1">
    <location>
        <begin position="184"/>
        <end position="266"/>
    </location>
</feature>
<dbReference type="Proteomes" id="UP001212997">
    <property type="component" value="Unassembled WGS sequence"/>
</dbReference>
<keyword evidence="3" id="KW-1185">Reference proteome</keyword>
<comment type="caution">
    <text evidence="2">The sequence shown here is derived from an EMBL/GenBank/DDBJ whole genome shotgun (WGS) entry which is preliminary data.</text>
</comment>
<feature type="compositionally biased region" description="Polar residues" evidence="1">
    <location>
        <begin position="339"/>
        <end position="353"/>
    </location>
</feature>
<feature type="compositionally biased region" description="Basic and acidic residues" evidence="1">
    <location>
        <begin position="148"/>
        <end position="159"/>
    </location>
</feature>
<evidence type="ECO:0000256" key="1">
    <source>
        <dbReference type="SAM" id="MobiDB-lite"/>
    </source>
</evidence>
<gene>
    <name evidence="2" type="ORF">NLI96_g959</name>
</gene>
<protein>
    <submittedName>
        <fullName evidence="2">Uncharacterized protein</fullName>
    </submittedName>
</protein>
<feature type="compositionally biased region" description="Low complexity" evidence="1">
    <location>
        <begin position="222"/>
        <end position="243"/>
    </location>
</feature>
<feature type="compositionally biased region" description="Polar residues" evidence="1">
    <location>
        <begin position="184"/>
        <end position="221"/>
    </location>
</feature>
<feature type="region of interest" description="Disordered" evidence="1">
    <location>
        <begin position="436"/>
        <end position="477"/>
    </location>
</feature>
<organism evidence="2 3">
    <name type="scientific">Meripilus lineatus</name>
    <dbReference type="NCBI Taxonomy" id="2056292"/>
    <lineage>
        <taxon>Eukaryota</taxon>
        <taxon>Fungi</taxon>
        <taxon>Dikarya</taxon>
        <taxon>Basidiomycota</taxon>
        <taxon>Agaricomycotina</taxon>
        <taxon>Agaricomycetes</taxon>
        <taxon>Polyporales</taxon>
        <taxon>Meripilaceae</taxon>
        <taxon>Meripilus</taxon>
    </lineage>
</organism>
<reference evidence="2" key="1">
    <citation type="submission" date="2022-07" db="EMBL/GenBank/DDBJ databases">
        <title>Genome Sequence of Physisporinus lineatus.</title>
        <authorList>
            <person name="Buettner E."/>
        </authorList>
    </citation>
    <scope>NUCLEOTIDE SEQUENCE</scope>
    <source>
        <strain evidence="2">VT162</strain>
    </source>
</reference>
<feature type="region of interest" description="Disordered" evidence="1">
    <location>
        <begin position="378"/>
        <end position="402"/>
    </location>
</feature>
<dbReference type="AlphaFoldDB" id="A0AAD5YNF5"/>
<feature type="compositionally biased region" description="Basic and acidic residues" evidence="1">
    <location>
        <begin position="326"/>
        <end position="338"/>
    </location>
</feature>
<sequence>MSDVDSTNLSHPSDAITSVPAPTRTRLVLIVTFMTFRTTLAQRLDELAVANTEGLLNDDEYRLLRQSLFDRFASGSALPSETPLVPVAILSRDHSRDERTSVTLSHHHRRPSSSLNRQSPRATSAPAHKVSFTSTVAGMFKRATARRRPSDSMDSHKSETNSIFSTGSSIARKSGLFRRLSKHTSAASLRTDTSSTLSPPDLFSSSHRTFDSNGGISLMNGTDSISRSTTRSARRVPTSPPSSYHRPGVPSEIRRPHTIVSTDPDDEFEQSAQEIRHEIELVEAEGRRLLDAFNGLELTTLVQQTKSPTTRTPLSRAVFQHANMQSDDRSMRSGKEMDSTSIKSSGSMRTTGSMRRLPLPPHSAPPLPNAVQLLRKNSVSTMSSSHSYSQSRLMGAPASPLVSRPSVRRFGSTSSVNLARSTGHLPLATVAEGGVSAGGANGNGDSGFRGPPPPASTSSFMTADSEASLGNDSMDVDDTLTQEMADIRKRREEVTARYEVRLEYLRARLKQAELREKVMKK</sequence>
<accession>A0AAD5YNF5</accession>
<feature type="region of interest" description="Disordered" evidence="1">
    <location>
        <begin position="95"/>
        <end position="166"/>
    </location>
</feature>
<feature type="region of interest" description="Disordered" evidence="1">
    <location>
        <begin position="324"/>
        <end position="354"/>
    </location>
</feature>
<evidence type="ECO:0000313" key="2">
    <source>
        <dbReference type="EMBL" id="KAJ3491126.1"/>
    </source>
</evidence>
<feature type="compositionally biased region" description="Gly residues" evidence="1">
    <location>
        <begin position="436"/>
        <end position="447"/>
    </location>
</feature>
<dbReference type="EMBL" id="JANAWD010000017">
    <property type="protein sequence ID" value="KAJ3491126.1"/>
    <property type="molecule type" value="Genomic_DNA"/>
</dbReference>
<evidence type="ECO:0000313" key="3">
    <source>
        <dbReference type="Proteomes" id="UP001212997"/>
    </source>
</evidence>
<feature type="compositionally biased region" description="Low complexity" evidence="1">
    <location>
        <begin position="378"/>
        <end position="391"/>
    </location>
</feature>
<name>A0AAD5YNF5_9APHY</name>